<evidence type="ECO:0000313" key="1">
    <source>
        <dbReference type="EMBL" id="CAI9179927.1"/>
    </source>
</evidence>
<dbReference type="Proteomes" id="UP001176941">
    <property type="component" value="Chromosome 9"/>
</dbReference>
<keyword evidence="2" id="KW-1185">Reference proteome</keyword>
<protein>
    <submittedName>
        <fullName evidence="1">Uncharacterized protein</fullName>
    </submittedName>
</protein>
<organism evidence="1 2">
    <name type="scientific">Rangifer tarandus platyrhynchus</name>
    <name type="common">Svalbard reindeer</name>
    <dbReference type="NCBI Taxonomy" id="3082113"/>
    <lineage>
        <taxon>Eukaryota</taxon>
        <taxon>Metazoa</taxon>
        <taxon>Chordata</taxon>
        <taxon>Craniata</taxon>
        <taxon>Vertebrata</taxon>
        <taxon>Euteleostomi</taxon>
        <taxon>Mammalia</taxon>
        <taxon>Eutheria</taxon>
        <taxon>Laurasiatheria</taxon>
        <taxon>Artiodactyla</taxon>
        <taxon>Ruminantia</taxon>
        <taxon>Pecora</taxon>
        <taxon>Cervidae</taxon>
        <taxon>Odocoileinae</taxon>
        <taxon>Rangifer</taxon>
    </lineage>
</organism>
<sequence length="173" mass="19133">MKAHFQPQAPEADAPVISALLFLDAITWELPVISKTNCFSPAIAVGHLMIEAELTECSREVFGLVAHILRSQRNFVFDAMGVRLPPGSKPHSLSGTALPPPPDDWGPLEFLTLRFVLLSPPHNLSYISAVPAQALDPTVLPTREPPLRVEWRLLSFLPVEPENSFPYVFVLFS</sequence>
<proteinExistence type="predicted"/>
<dbReference type="EMBL" id="OX459945">
    <property type="protein sequence ID" value="CAI9179927.1"/>
    <property type="molecule type" value="Genomic_DNA"/>
</dbReference>
<gene>
    <name evidence="1" type="ORF">MRATA1EN1_LOCUS28889</name>
</gene>
<reference evidence="1" key="1">
    <citation type="submission" date="2023-04" db="EMBL/GenBank/DDBJ databases">
        <authorList>
            <consortium name="ELIXIR-Norway"/>
        </authorList>
    </citation>
    <scope>NUCLEOTIDE SEQUENCE [LARGE SCALE GENOMIC DNA]</scope>
</reference>
<evidence type="ECO:0000313" key="2">
    <source>
        <dbReference type="Proteomes" id="UP001176941"/>
    </source>
</evidence>
<accession>A0ABN9A106</accession>
<name>A0ABN9A106_RANTA</name>